<accession>A0ACB0K9I5</accession>
<dbReference type="EMBL" id="CASHSV030000206">
    <property type="protein sequence ID" value="CAJ2653018.1"/>
    <property type="molecule type" value="Genomic_DNA"/>
</dbReference>
<gene>
    <name evidence="1" type="ORF">MILVUS5_LOCUS20421</name>
</gene>
<comment type="caution">
    <text evidence="1">The sequence shown here is derived from an EMBL/GenBank/DDBJ whole genome shotgun (WGS) entry which is preliminary data.</text>
</comment>
<evidence type="ECO:0000313" key="2">
    <source>
        <dbReference type="Proteomes" id="UP001177021"/>
    </source>
</evidence>
<reference evidence="1" key="1">
    <citation type="submission" date="2023-10" db="EMBL/GenBank/DDBJ databases">
        <authorList>
            <person name="Rodriguez Cubillos JULIANA M."/>
            <person name="De Vega J."/>
        </authorList>
    </citation>
    <scope>NUCLEOTIDE SEQUENCE</scope>
</reference>
<evidence type="ECO:0000313" key="1">
    <source>
        <dbReference type="EMBL" id="CAJ2653018.1"/>
    </source>
</evidence>
<dbReference type="Proteomes" id="UP001177021">
    <property type="component" value="Unassembled WGS sequence"/>
</dbReference>
<protein>
    <submittedName>
        <fullName evidence="1">Uncharacterized protein</fullName>
    </submittedName>
</protein>
<name>A0ACB0K9I5_TRIPR</name>
<keyword evidence="2" id="KW-1185">Reference proteome</keyword>
<proteinExistence type="predicted"/>
<organism evidence="1 2">
    <name type="scientific">Trifolium pratense</name>
    <name type="common">Red clover</name>
    <dbReference type="NCBI Taxonomy" id="57577"/>
    <lineage>
        <taxon>Eukaryota</taxon>
        <taxon>Viridiplantae</taxon>
        <taxon>Streptophyta</taxon>
        <taxon>Embryophyta</taxon>
        <taxon>Tracheophyta</taxon>
        <taxon>Spermatophyta</taxon>
        <taxon>Magnoliopsida</taxon>
        <taxon>eudicotyledons</taxon>
        <taxon>Gunneridae</taxon>
        <taxon>Pentapetalae</taxon>
        <taxon>rosids</taxon>
        <taxon>fabids</taxon>
        <taxon>Fabales</taxon>
        <taxon>Fabaceae</taxon>
        <taxon>Papilionoideae</taxon>
        <taxon>50 kb inversion clade</taxon>
        <taxon>NPAAA clade</taxon>
        <taxon>Hologalegina</taxon>
        <taxon>IRL clade</taxon>
        <taxon>Trifolieae</taxon>
        <taxon>Trifolium</taxon>
    </lineage>
</organism>
<sequence>MNEEIVILVFEIDFFPVQQPCLVEFIASIMCPTTRSNLPQVSNTAKATTLGNDIGRSCHGDHIFTNMSSSSGSTFNSHSPPEPKFSQYRGTFSSFGLPFERHYGFFPKSSETSLMNNVGYSWMSLGNNDGNYMLNAALLVINAVVSIPRNMPDNGSSNFRMRSSRILSPVFLVNGPYPGLLPTAMESLSDRVRSR</sequence>